<dbReference type="InterPro" id="IPR003737">
    <property type="entry name" value="GlcNAc_PI_deacetylase-related"/>
</dbReference>
<dbReference type="Proteomes" id="UP000275719">
    <property type="component" value="Unassembled WGS sequence"/>
</dbReference>
<dbReference type="EMBL" id="RQVQ01000039">
    <property type="protein sequence ID" value="RRJ88508.1"/>
    <property type="molecule type" value="Genomic_DNA"/>
</dbReference>
<name>A0A3P3W2B9_9FLAO</name>
<comment type="caution">
    <text evidence="1">The sequence shown here is derived from an EMBL/GenBank/DDBJ whole genome shotgun (WGS) entry which is preliminary data.</text>
</comment>
<dbReference type="InterPro" id="IPR029062">
    <property type="entry name" value="Class_I_gatase-like"/>
</dbReference>
<evidence type="ECO:0000313" key="2">
    <source>
        <dbReference type="Proteomes" id="UP000275719"/>
    </source>
</evidence>
<sequence>MFNRLKYLILLAVTLPCSAQKPVKLTPSEIYHKVEKLNTLASALYIAAHPDDENTRLITYLSNKEHAETSYLSLTRGNGGQNLISNELGDVLGIIRTQELLNARKVDGGVQYFSTANDFGYSKRPGEAYDKWQKESILGQVVYTIRKLQPDIIVNRFDHRTEGTTHGHHTASAQLSELAFKDAGNKNKFSNQLKTLKTFEPKRLFFNASWWFFGGKEQFAKADKSKYIPLETGVYYPLLGKSNQEIASLSRSQHQSQGFGDMSSRGSDIDYLELIYGSKLNNQQNLFEGIDTSWNRIENGKPIGNKISQLLENFDFKTPENNVNALVEIYSLIENLDDSIWKERKLNEVKECILFCTGLFIEVSSDSQFISPNETAYFKFELTNRSNYPIEFRQVNIFGEQLKNINSVLLSNNEAKIETFSLKVPNNLKLSKAEYLENPQESFYNQFKPSDELIYHIQLKFNDINITFDKKIVYKFKDEVKGEVYDNVLVVPKISTAIKNNIYIIENQKEQKISTSIKSYVDTFSGKARLISKTNPKNKSDWKEITGLSLYQEINLDFDVSISDNLLEEIFELEVVSNNETFNKEVQIISYNHIPTQVLLKDTQTEIKKIEIAKTNSKIAYLMGAGDDIPMNLQNIGYDVSLISVDQITKANLANFDAVILGIRAFNTIKELTYKNEILFDFVNNGGIIINQYNTNHSLVTDKIAPYKLQLSRDRITNEDAEVTFLKPNHQVLNYPNKITKQDFTGWVQEQGLYYASEYDSKFIPILESKDFNDPKTQGILLIAPYGKGYYVYTGLSFFRQLPAGVPGAYKLFANLIALKNETK</sequence>
<organism evidence="1 2">
    <name type="scientific">Paenimyroides tangerinum</name>
    <dbReference type="NCBI Taxonomy" id="2488728"/>
    <lineage>
        <taxon>Bacteria</taxon>
        <taxon>Pseudomonadati</taxon>
        <taxon>Bacteroidota</taxon>
        <taxon>Flavobacteriia</taxon>
        <taxon>Flavobacteriales</taxon>
        <taxon>Flavobacteriaceae</taxon>
        <taxon>Paenimyroides</taxon>
    </lineage>
</organism>
<reference evidence="1 2" key="1">
    <citation type="submission" date="2018-11" db="EMBL/GenBank/DDBJ databases">
        <title>Flavobacterium sp. nov., YIM 102701-2 draft genome.</title>
        <authorList>
            <person name="Li G."/>
            <person name="Jiang Y."/>
        </authorList>
    </citation>
    <scope>NUCLEOTIDE SEQUENCE [LARGE SCALE GENOMIC DNA]</scope>
    <source>
        <strain evidence="1 2">YIM 102701-2</strain>
    </source>
</reference>
<evidence type="ECO:0000313" key="1">
    <source>
        <dbReference type="EMBL" id="RRJ88508.1"/>
    </source>
</evidence>
<dbReference type="OrthoDB" id="9759749at2"/>
<gene>
    <name evidence="1" type="ORF">EG240_13485</name>
</gene>
<proteinExistence type="predicted"/>
<dbReference type="SUPFAM" id="SSF102588">
    <property type="entry name" value="LmbE-like"/>
    <property type="match status" value="1"/>
</dbReference>
<dbReference type="RefSeq" id="WP_125019886.1">
    <property type="nucleotide sequence ID" value="NZ_RQVQ01000039.1"/>
</dbReference>
<dbReference type="Pfam" id="PF02585">
    <property type="entry name" value="PIG-L"/>
    <property type="match status" value="1"/>
</dbReference>
<dbReference type="InterPro" id="IPR024078">
    <property type="entry name" value="LmbE-like_dom_sf"/>
</dbReference>
<dbReference type="Gene3D" id="3.40.50.10320">
    <property type="entry name" value="LmbE-like"/>
    <property type="match status" value="1"/>
</dbReference>
<accession>A0A3P3W2B9</accession>
<dbReference type="SUPFAM" id="SSF52317">
    <property type="entry name" value="Class I glutamine amidotransferase-like"/>
    <property type="match status" value="1"/>
</dbReference>
<dbReference type="AlphaFoldDB" id="A0A3P3W2B9"/>
<protein>
    <submittedName>
        <fullName evidence="1">PIG-L family deacetylase</fullName>
    </submittedName>
</protein>
<keyword evidence="2" id="KW-1185">Reference proteome</keyword>